<gene>
    <name evidence="1" type="ORF">IFM89_036053</name>
</gene>
<evidence type="ECO:0000313" key="1">
    <source>
        <dbReference type="EMBL" id="KAF9595035.1"/>
    </source>
</evidence>
<accession>A0A835H9S8</accession>
<dbReference type="InterPro" id="IPR037034">
    <property type="entry name" value="RNA_pol_Rpb2_2_sf"/>
</dbReference>
<dbReference type="SUPFAM" id="SSF64484">
    <property type="entry name" value="beta and beta-prime subunits of DNA dependent RNA-polymerase"/>
    <property type="match status" value="1"/>
</dbReference>
<organism evidence="1 2">
    <name type="scientific">Coptis chinensis</name>
    <dbReference type="NCBI Taxonomy" id="261450"/>
    <lineage>
        <taxon>Eukaryota</taxon>
        <taxon>Viridiplantae</taxon>
        <taxon>Streptophyta</taxon>
        <taxon>Embryophyta</taxon>
        <taxon>Tracheophyta</taxon>
        <taxon>Spermatophyta</taxon>
        <taxon>Magnoliopsida</taxon>
        <taxon>Ranunculales</taxon>
        <taxon>Ranunculaceae</taxon>
        <taxon>Coptidoideae</taxon>
        <taxon>Coptis</taxon>
    </lineage>
</organism>
<dbReference type="GO" id="GO:0006351">
    <property type="term" value="P:DNA-templated transcription"/>
    <property type="evidence" value="ECO:0007669"/>
    <property type="project" value="InterPro"/>
</dbReference>
<sequence length="252" mass="29248">MPSDKEIVEMIDINLDDATSVNLLLSTISYADNKFDGFYKAGNTLEIVKKSILNDRISNTKFPPKVTGFTLESAGDCLVQYLFPTLSRCKPKAFFLGHMVKCLLQSCSGQQKLENRDDFRNKRLDLAAELLDRELQNRIRHTERRMVKAIQRDLYGERSTQKMPGMAVALKRTNPQQMMCEMRNTPFSTGEAVFPLYAGWRKVWACKEFGSHWTCLHKLKGAFARQIMRMWNGEIDRWSYYYVVERKGKKSF</sequence>
<dbReference type="GO" id="GO:0003899">
    <property type="term" value="F:DNA-directed RNA polymerase activity"/>
    <property type="evidence" value="ECO:0007669"/>
    <property type="project" value="InterPro"/>
</dbReference>
<name>A0A835H9S8_9MAGN</name>
<dbReference type="GO" id="GO:0003677">
    <property type="term" value="F:DNA binding"/>
    <property type="evidence" value="ECO:0007669"/>
    <property type="project" value="InterPro"/>
</dbReference>
<keyword evidence="2" id="KW-1185">Reference proteome</keyword>
<protein>
    <submittedName>
        <fullName evidence="1">Uncharacterized protein</fullName>
    </submittedName>
</protein>
<comment type="caution">
    <text evidence="1">The sequence shown here is derived from an EMBL/GenBank/DDBJ whole genome shotgun (WGS) entry which is preliminary data.</text>
</comment>
<dbReference type="Gene3D" id="3.90.1110.10">
    <property type="entry name" value="RNA polymerase Rpb2, domain 2"/>
    <property type="match status" value="1"/>
</dbReference>
<reference evidence="1 2" key="1">
    <citation type="submission" date="2020-10" db="EMBL/GenBank/DDBJ databases">
        <title>The Coptis chinensis genome and diversification of protoberbering-type alkaloids.</title>
        <authorList>
            <person name="Wang B."/>
            <person name="Shu S."/>
            <person name="Song C."/>
            <person name="Liu Y."/>
        </authorList>
    </citation>
    <scope>NUCLEOTIDE SEQUENCE [LARGE SCALE GENOMIC DNA]</scope>
    <source>
        <strain evidence="1">HL-2020</strain>
        <tissue evidence="1">Leaf</tissue>
    </source>
</reference>
<dbReference type="OrthoDB" id="1932798at2759"/>
<evidence type="ECO:0000313" key="2">
    <source>
        <dbReference type="Proteomes" id="UP000631114"/>
    </source>
</evidence>
<dbReference type="Proteomes" id="UP000631114">
    <property type="component" value="Unassembled WGS sequence"/>
</dbReference>
<dbReference type="AlphaFoldDB" id="A0A835H9S8"/>
<proteinExistence type="predicted"/>
<dbReference type="EMBL" id="JADFTS010000008">
    <property type="protein sequence ID" value="KAF9595035.1"/>
    <property type="molecule type" value="Genomic_DNA"/>
</dbReference>